<dbReference type="InterPro" id="IPR036291">
    <property type="entry name" value="NAD(P)-bd_dom_sf"/>
</dbReference>
<reference evidence="3 4" key="1">
    <citation type="submission" date="2017-05" db="EMBL/GenBank/DDBJ databases">
        <title>Complete and WGS of Bordetella genogroups.</title>
        <authorList>
            <person name="Spilker T."/>
            <person name="LiPuma J."/>
        </authorList>
    </citation>
    <scope>NUCLEOTIDE SEQUENCE [LARGE SCALE GENOMIC DNA]</scope>
    <source>
        <strain evidence="3 4">AU7206</strain>
    </source>
</reference>
<dbReference type="InterPro" id="IPR050259">
    <property type="entry name" value="SDR"/>
</dbReference>
<dbReference type="PRINTS" id="PR00081">
    <property type="entry name" value="GDHRDH"/>
</dbReference>
<proteinExistence type="inferred from homology"/>
<dbReference type="PROSITE" id="PS51257">
    <property type="entry name" value="PROKAR_LIPOPROTEIN"/>
    <property type="match status" value="1"/>
</dbReference>
<dbReference type="GO" id="GO:0016491">
    <property type="term" value="F:oxidoreductase activity"/>
    <property type="evidence" value="ECO:0007669"/>
    <property type="project" value="UniProtKB-KW"/>
</dbReference>
<dbReference type="STRING" id="463040.CAL15_03440"/>
<dbReference type="SUPFAM" id="SSF51735">
    <property type="entry name" value="NAD(P)-binding Rossmann-fold domains"/>
    <property type="match status" value="1"/>
</dbReference>
<organism evidence="3 4">
    <name type="scientific">Bordetella genomosp. 13</name>
    <dbReference type="NCBI Taxonomy" id="463040"/>
    <lineage>
        <taxon>Bacteria</taxon>
        <taxon>Pseudomonadati</taxon>
        <taxon>Pseudomonadota</taxon>
        <taxon>Betaproteobacteria</taxon>
        <taxon>Burkholderiales</taxon>
        <taxon>Alcaligenaceae</taxon>
        <taxon>Bordetella</taxon>
    </lineage>
</organism>
<dbReference type="AlphaFoldDB" id="A0A1W6Z9J2"/>
<keyword evidence="2" id="KW-0560">Oxidoreductase</keyword>
<evidence type="ECO:0000313" key="3">
    <source>
        <dbReference type="EMBL" id="ARP93514.1"/>
    </source>
</evidence>
<dbReference type="CDD" id="cd05233">
    <property type="entry name" value="SDR_c"/>
    <property type="match status" value="1"/>
</dbReference>
<dbReference type="InterPro" id="IPR002347">
    <property type="entry name" value="SDR_fam"/>
</dbReference>
<evidence type="ECO:0008006" key="5">
    <source>
        <dbReference type="Google" id="ProtNLM"/>
    </source>
</evidence>
<evidence type="ECO:0000313" key="4">
    <source>
        <dbReference type="Proteomes" id="UP000194161"/>
    </source>
</evidence>
<dbReference type="FunFam" id="3.40.50.720:FF:000173">
    <property type="entry name" value="3-oxoacyl-[acyl-carrier protein] reductase"/>
    <property type="match status" value="1"/>
</dbReference>
<dbReference type="Pfam" id="PF13561">
    <property type="entry name" value="adh_short_C2"/>
    <property type="match status" value="1"/>
</dbReference>
<keyword evidence="4" id="KW-1185">Reference proteome</keyword>
<evidence type="ECO:0000256" key="2">
    <source>
        <dbReference type="ARBA" id="ARBA00023002"/>
    </source>
</evidence>
<dbReference type="Gene3D" id="3.40.50.720">
    <property type="entry name" value="NAD(P)-binding Rossmann-like Domain"/>
    <property type="match status" value="1"/>
</dbReference>
<name>A0A1W6Z9J2_9BORD</name>
<dbReference type="PRINTS" id="PR00080">
    <property type="entry name" value="SDRFAMILY"/>
</dbReference>
<comment type="similarity">
    <text evidence="1">Belongs to the short-chain dehydrogenases/reductases (SDR) family.</text>
</comment>
<dbReference type="RefSeq" id="WP_086077299.1">
    <property type="nucleotide sequence ID" value="NZ_CP021111.1"/>
</dbReference>
<dbReference type="Proteomes" id="UP000194161">
    <property type="component" value="Chromosome"/>
</dbReference>
<accession>A0A1W6Z9J2</accession>
<dbReference type="KEGG" id="bgm:CAL15_03440"/>
<dbReference type="OrthoDB" id="8888385at2"/>
<dbReference type="EMBL" id="CP021111">
    <property type="protein sequence ID" value="ARP93514.1"/>
    <property type="molecule type" value="Genomic_DNA"/>
</dbReference>
<protein>
    <recommendedName>
        <fullName evidence="5">3-oxoacyl-ACP reductase</fullName>
    </recommendedName>
</protein>
<gene>
    <name evidence="3" type="ORF">CAL15_03440</name>
</gene>
<sequence length="253" mass="26513">MTGNGRSALITGGAGGIGQAIAACLSRQGYRVYLLDVNPEVSRVADTMSTWARQVQGRVVDIADESPLVDAARWCLAQEGRACDVLVNCAGISPKGNGGPIALPDISTEQWDRVHRVNVTAPFILCRELIPPMAEQGYGRVVNIVSRAARMYVPVSGVDYHSSKTALMGLTRALAGTYGSRGVTVNSVAPGRIETAMATATDPQLLAETMKMIPAGRFGKPAEIGALVAFLASEAAGYVNGACLDINGGIYMT</sequence>
<dbReference type="PANTHER" id="PTHR42879">
    <property type="entry name" value="3-OXOACYL-(ACYL-CARRIER-PROTEIN) REDUCTASE"/>
    <property type="match status" value="1"/>
</dbReference>
<evidence type="ECO:0000256" key="1">
    <source>
        <dbReference type="ARBA" id="ARBA00006484"/>
    </source>
</evidence>
<dbReference type="PANTHER" id="PTHR42879:SF2">
    <property type="entry name" value="3-OXOACYL-[ACYL-CARRIER-PROTEIN] REDUCTASE FABG"/>
    <property type="match status" value="1"/>
</dbReference>